<proteinExistence type="predicted"/>
<name>A0A0E3YEY9_9BURK</name>
<feature type="compositionally biased region" description="Basic residues" evidence="1">
    <location>
        <begin position="738"/>
        <end position="748"/>
    </location>
</feature>
<reference evidence="2" key="1">
    <citation type="submission" date="2016-06" db="EMBL/GenBank/DDBJ databases">
        <title>Pandoraea oxalativorans DSM 23570 Genome Sequencing.</title>
        <authorList>
            <person name="Ee R."/>
            <person name="Lim Y.-L."/>
            <person name="Yong D."/>
            <person name="Yin W.-F."/>
            <person name="Chan K.-G."/>
        </authorList>
    </citation>
    <scope>NUCLEOTIDE SEQUENCE</scope>
    <source>
        <strain evidence="2">DSM 23570</strain>
    </source>
</reference>
<dbReference type="AlphaFoldDB" id="A0A0E3YEY9"/>
<feature type="region of interest" description="Disordered" evidence="1">
    <location>
        <begin position="674"/>
        <end position="701"/>
    </location>
</feature>
<organism evidence="2 3">
    <name type="scientific">Pandoraea oxalativorans</name>
    <dbReference type="NCBI Taxonomy" id="573737"/>
    <lineage>
        <taxon>Bacteria</taxon>
        <taxon>Pseudomonadati</taxon>
        <taxon>Pseudomonadota</taxon>
        <taxon>Betaproteobacteria</taxon>
        <taxon>Burkholderiales</taxon>
        <taxon>Burkholderiaceae</taxon>
        <taxon>Pandoraea</taxon>
    </lineage>
</organism>
<dbReference type="HOGENOM" id="CLU_397312_0_0_4"/>
<feature type="region of interest" description="Disordered" evidence="1">
    <location>
        <begin position="1"/>
        <end position="36"/>
    </location>
</feature>
<evidence type="ECO:0000313" key="3">
    <source>
        <dbReference type="Proteomes" id="UP000035050"/>
    </source>
</evidence>
<dbReference type="KEGG" id="pox:MB84_22365"/>
<dbReference type="RefSeq" id="WP_046292719.1">
    <property type="nucleotide sequence ID" value="NZ_CP011253.3"/>
</dbReference>
<gene>
    <name evidence="2" type="ORF">MB84_22365</name>
</gene>
<evidence type="ECO:0000313" key="2">
    <source>
        <dbReference type="EMBL" id="AKC71611.1"/>
    </source>
</evidence>
<keyword evidence="3" id="KW-1185">Reference proteome</keyword>
<evidence type="ECO:0000256" key="1">
    <source>
        <dbReference type="SAM" id="MobiDB-lite"/>
    </source>
</evidence>
<feature type="region of interest" description="Disordered" evidence="1">
    <location>
        <begin position="738"/>
        <end position="783"/>
    </location>
</feature>
<dbReference type="Proteomes" id="UP000035050">
    <property type="component" value="Chromosome"/>
</dbReference>
<feature type="compositionally biased region" description="Polar residues" evidence="1">
    <location>
        <begin position="18"/>
        <end position="33"/>
    </location>
</feature>
<accession>A0A0E3YEY9</accession>
<dbReference type="OrthoDB" id="8939899at2"/>
<dbReference type="PATRIC" id="fig|573737.6.peg.241"/>
<protein>
    <submittedName>
        <fullName evidence="2">Uncharacterized protein</fullName>
    </submittedName>
</protein>
<dbReference type="EMBL" id="CP011253">
    <property type="protein sequence ID" value="AKC71611.1"/>
    <property type="molecule type" value="Genomic_DNA"/>
</dbReference>
<sequence>MRTKSKALLRNDNAPARLSTTRRNATKNAQSPDATIDPVAVVPHPGDFPDNVAPFNLIKKAHLTEPLVFTAPLYPAMDSTWLYRLYMDGIWDGAEHLVTQADIDANQLTMALEPDVYVINDAHAFIYDCKSELETVWNPPCDPVMFTVDLDPPGQPVPGELEFPDDVHENGLTDARLTELGDILEGEVPSYMDRIHGDTVVGFVESADGATELRSEPVRIPYGQSNAELLIPFPRALLEQAGDGLLTFTYEITDLAGNVSARSEPTIIDVYLTPGIADLEPPLVPLYDDDDDNAPNIKLINEEDARTPVEVHIPGHEGIEIGDRIVVLWGTREQPPVTFAGPDSEAPVILEIEIPYGEVSGEWADATQDEDGFATIPVNYVVFRGDREVGRPAAPHNVVVNLNQAGGQDPDPETPENEALGAPVVHHSQWNNDRENFIPDASIEEDHEFIVPFFTRDENGNPTGTPAFTSTDLIVARYGEIGLTPVSVQPPDMVNEEDIVITLPWEIVKAAGSGTHDIQYTVTRYINPTLEENISISPLAQVEAVDSSDNPGGPDGLEPCDFDEANILWSYVEPNRHAPITVRAYQNMRAGDVVRVHVTADEFLSGEMGDPYPYSEWGGDNGIYPHPVYDFEKTVTPDTVDMDLSFGYPKERAEWTYPYGYIRVSYSVTRADGVTKATAPPSADKRTDMTGRGEPPTDIPEGARRMTTAELLSHTRGKTAEQRQAALNEFVRLWRTSPSRRKQLRQRRLNGGARTPAQSVTGELTPLQEKLRQISLRPAPKLE</sequence>